<dbReference type="InterPro" id="IPR007487">
    <property type="entry name" value="ABC_transpt-TYRBP-like"/>
</dbReference>
<dbReference type="PANTHER" id="PTHR35271">
    <property type="entry name" value="ABC TRANSPORTER, SUBSTRATE-BINDING LIPOPROTEIN-RELATED"/>
    <property type="match status" value="1"/>
</dbReference>
<dbReference type="InterPro" id="IPR028082">
    <property type="entry name" value="Peripla_BP_I"/>
</dbReference>
<keyword evidence="1" id="KW-0732">Signal</keyword>
<gene>
    <name evidence="2" type="ORF">DCK97_17225</name>
</gene>
<protein>
    <submittedName>
        <fullName evidence="2">ABC transporter permease</fullName>
    </submittedName>
</protein>
<proteinExistence type="predicted"/>
<feature type="signal peptide" evidence="1">
    <location>
        <begin position="1"/>
        <end position="31"/>
    </location>
</feature>
<dbReference type="Proteomes" id="UP000257706">
    <property type="component" value="Unassembled WGS sequence"/>
</dbReference>
<organism evidence="2 3">
    <name type="scientific">Tistrella mobilis</name>
    <dbReference type="NCBI Taxonomy" id="171437"/>
    <lineage>
        <taxon>Bacteria</taxon>
        <taxon>Pseudomonadati</taxon>
        <taxon>Pseudomonadota</taxon>
        <taxon>Alphaproteobacteria</taxon>
        <taxon>Geminicoccales</taxon>
        <taxon>Geminicoccaceae</taxon>
        <taxon>Tistrella</taxon>
    </lineage>
</organism>
<dbReference type="PANTHER" id="PTHR35271:SF1">
    <property type="entry name" value="ABC TRANSPORTER, SUBSTRATE-BINDING LIPOPROTEIN"/>
    <property type="match status" value="1"/>
</dbReference>
<accession>A0A3B9IMU1</accession>
<dbReference type="AlphaFoldDB" id="A0A3B9IMU1"/>
<dbReference type="SUPFAM" id="SSF53822">
    <property type="entry name" value="Periplasmic binding protein-like I"/>
    <property type="match status" value="1"/>
</dbReference>
<dbReference type="Pfam" id="PF04392">
    <property type="entry name" value="ABC_sub_bind"/>
    <property type="match status" value="1"/>
</dbReference>
<evidence type="ECO:0000256" key="1">
    <source>
        <dbReference type="SAM" id="SignalP"/>
    </source>
</evidence>
<dbReference type="CDD" id="cd06325">
    <property type="entry name" value="PBP1_ABC_unchar_transporter"/>
    <property type="match status" value="1"/>
</dbReference>
<evidence type="ECO:0000313" key="2">
    <source>
        <dbReference type="EMBL" id="HAE49161.1"/>
    </source>
</evidence>
<name>A0A3B9IMU1_9PROT</name>
<feature type="chain" id="PRO_5017794380" evidence="1">
    <location>
        <begin position="32"/>
        <end position="329"/>
    </location>
</feature>
<evidence type="ECO:0000313" key="3">
    <source>
        <dbReference type="Proteomes" id="UP000257706"/>
    </source>
</evidence>
<reference evidence="2 3" key="1">
    <citation type="journal article" date="2018" name="Nat. Biotechnol.">
        <title>A standardized bacterial taxonomy based on genome phylogeny substantially revises the tree of life.</title>
        <authorList>
            <person name="Parks D.H."/>
            <person name="Chuvochina M."/>
            <person name="Waite D.W."/>
            <person name="Rinke C."/>
            <person name="Skarshewski A."/>
            <person name="Chaumeil P.A."/>
            <person name="Hugenholtz P."/>
        </authorList>
    </citation>
    <scope>NUCLEOTIDE SEQUENCE [LARGE SCALE GENOMIC DNA]</scope>
    <source>
        <strain evidence="2">UBA8739</strain>
    </source>
</reference>
<sequence length="329" mass="33902">MTMITRRRTTRIAASLAGLAIAGLAAGTSLAAEEKSVAITQIVEHPALDATRQGVQDALKAAGWEVGKNLTWDYQNAQGNVATAAQIARKFVGEQPDAIVAIATPSAQAVAAATRDIPIVFSAVTDPVGAKLVSSMEKPGGNVTGVSDLSPMDEHLKLITRITPNVKRLGVIYNPGEANAVALVDLVEKTAGQFGMTVEKAASPKSSDVLTAARSLVGKVDAIYVPTDNTVVSAIESVVKVGQDADIPVYAGDTNSVGRGAIAAVGFNYYDVGVQTGEMVARILAGAKPGDIPASTVSKLELYLNPGSAKEMGVTIPEAVIADAKEVVK</sequence>
<dbReference type="EMBL" id="DMAI01000282">
    <property type="protein sequence ID" value="HAE49161.1"/>
    <property type="molecule type" value="Genomic_DNA"/>
</dbReference>
<dbReference type="Gene3D" id="3.40.50.2300">
    <property type="match status" value="2"/>
</dbReference>
<comment type="caution">
    <text evidence="2">The sequence shown here is derived from an EMBL/GenBank/DDBJ whole genome shotgun (WGS) entry which is preliminary data.</text>
</comment>